<dbReference type="GO" id="GO:0000160">
    <property type="term" value="P:phosphorelay signal transduction system"/>
    <property type="evidence" value="ECO:0007669"/>
    <property type="project" value="InterPro"/>
</dbReference>
<dbReference type="InterPro" id="IPR009057">
    <property type="entry name" value="Homeodomain-like_sf"/>
</dbReference>
<dbReference type="Pfam" id="PF12833">
    <property type="entry name" value="HTH_18"/>
    <property type="match status" value="1"/>
</dbReference>
<evidence type="ECO:0000256" key="2">
    <source>
        <dbReference type="ARBA" id="ARBA00023125"/>
    </source>
</evidence>
<proteinExistence type="predicted"/>
<feature type="domain" description="HTH araC/xylS-type" evidence="5">
    <location>
        <begin position="157"/>
        <end position="255"/>
    </location>
</feature>
<evidence type="ECO:0000259" key="5">
    <source>
        <dbReference type="PROSITE" id="PS01124"/>
    </source>
</evidence>
<dbReference type="SUPFAM" id="SSF52172">
    <property type="entry name" value="CheY-like"/>
    <property type="match status" value="1"/>
</dbReference>
<dbReference type="EMBL" id="SLVV01000001">
    <property type="protein sequence ID" value="TCN28085.1"/>
    <property type="molecule type" value="Genomic_DNA"/>
</dbReference>
<keyword evidence="2" id="KW-0238">DNA-binding</keyword>
<sequence length="261" mass="29843">MVKTKTILIVDDEERTRQGLKKTLEIWGDGRYEIYSGSNGREALEICRKRRVDLLITDIQMPEMSGLQLLEALREISQEPVVIIISSYSEFEYAQRAIELGVKNYLLKPISKKRLTEAVEQAMEVVQSQERAGFIDKVVDKSLIEVNTEDTASTPIKEAMAYIQENINGQLSLRDVASHVHLNPSYFSALFKERTNLTFSEYVTRKKLQNAKKMLLTTNLSIEEVAEKVGYQTGKYFIKLFKDYEGTTPSKFRKTASSHSI</sequence>
<dbReference type="InterPro" id="IPR018062">
    <property type="entry name" value="HTH_AraC-typ_CS"/>
</dbReference>
<keyword evidence="8" id="KW-1185">Reference proteome</keyword>
<gene>
    <name evidence="7" type="ORF">EV146_101416</name>
</gene>
<dbReference type="PROSITE" id="PS00041">
    <property type="entry name" value="HTH_ARAC_FAMILY_1"/>
    <property type="match status" value="1"/>
</dbReference>
<keyword evidence="1" id="KW-0805">Transcription regulation</keyword>
<dbReference type="Gene3D" id="3.40.50.2300">
    <property type="match status" value="1"/>
</dbReference>
<dbReference type="PROSITE" id="PS01124">
    <property type="entry name" value="HTH_ARAC_FAMILY_2"/>
    <property type="match status" value="1"/>
</dbReference>
<evidence type="ECO:0000313" key="7">
    <source>
        <dbReference type="EMBL" id="TCN28085.1"/>
    </source>
</evidence>
<dbReference type="InterPro" id="IPR001789">
    <property type="entry name" value="Sig_transdc_resp-reg_receiver"/>
</dbReference>
<dbReference type="RefSeq" id="WP_219916339.1">
    <property type="nucleotide sequence ID" value="NZ_JABUHM010000006.1"/>
</dbReference>
<dbReference type="PANTHER" id="PTHR43280">
    <property type="entry name" value="ARAC-FAMILY TRANSCRIPTIONAL REGULATOR"/>
    <property type="match status" value="1"/>
</dbReference>
<dbReference type="SUPFAM" id="SSF46689">
    <property type="entry name" value="Homeodomain-like"/>
    <property type="match status" value="2"/>
</dbReference>
<comment type="caution">
    <text evidence="7">The sequence shown here is derived from an EMBL/GenBank/DDBJ whole genome shotgun (WGS) entry which is preliminary data.</text>
</comment>
<dbReference type="PANTHER" id="PTHR43280:SF28">
    <property type="entry name" value="HTH-TYPE TRANSCRIPTIONAL ACTIVATOR RHAS"/>
    <property type="match status" value="1"/>
</dbReference>
<evidence type="ECO:0000256" key="3">
    <source>
        <dbReference type="ARBA" id="ARBA00023163"/>
    </source>
</evidence>
<dbReference type="GO" id="GO:0003700">
    <property type="term" value="F:DNA-binding transcription factor activity"/>
    <property type="evidence" value="ECO:0007669"/>
    <property type="project" value="InterPro"/>
</dbReference>
<dbReference type="PRINTS" id="PR00032">
    <property type="entry name" value="HTHARAC"/>
</dbReference>
<evidence type="ECO:0000256" key="1">
    <source>
        <dbReference type="ARBA" id="ARBA00023015"/>
    </source>
</evidence>
<accession>A0A4R2BN15</accession>
<name>A0A4R2BN15_9BACI</name>
<organism evidence="7 8">
    <name type="scientific">Mesobacillus foraminis</name>
    <dbReference type="NCBI Taxonomy" id="279826"/>
    <lineage>
        <taxon>Bacteria</taxon>
        <taxon>Bacillati</taxon>
        <taxon>Bacillota</taxon>
        <taxon>Bacilli</taxon>
        <taxon>Bacillales</taxon>
        <taxon>Bacillaceae</taxon>
        <taxon>Mesobacillus</taxon>
    </lineage>
</organism>
<feature type="modified residue" description="4-aspartylphosphate" evidence="4">
    <location>
        <position position="58"/>
    </location>
</feature>
<evidence type="ECO:0000259" key="6">
    <source>
        <dbReference type="PROSITE" id="PS50110"/>
    </source>
</evidence>
<dbReference type="PROSITE" id="PS50110">
    <property type="entry name" value="RESPONSE_REGULATORY"/>
    <property type="match status" value="1"/>
</dbReference>
<dbReference type="Proteomes" id="UP000295689">
    <property type="component" value="Unassembled WGS sequence"/>
</dbReference>
<keyword evidence="4" id="KW-0597">Phosphoprotein</keyword>
<protein>
    <submittedName>
        <fullName evidence="7">Helix-turn-helix protein</fullName>
    </submittedName>
</protein>
<dbReference type="InterPro" id="IPR020449">
    <property type="entry name" value="Tscrpt_reg_AraC-type_HTH"/>
</dbReference>
<dbReference type="AlphaFoldDB" id="A0A4R2BN15"/>
<dbReference type="SMART" id="SM00448">
    <property type="entry name" value="REC"/>
    <property type="match status" value="1"/>
</dbReference>
<dbReference type="Gene3D" id="1.10.10.60">
    <property type="entry name" value="Homeodomain-like"/>
    <property type="match status" value="2"/>
</dbReference>
<reference evidence="7 8" key="1">
    <citation type="journal article" date="2015" name="Stand. Genomic Sci.">
        <title>Genomic Encyclopedia of Bacterial and Archaeal Type Strains, Phase III: the genomes of soil and plant-associated and newly described type strains.</title>
        <authorList>
            <person name="Whitman W.B."/>
            <person name="Woyke T."/>
            <person name="Klenk H.P."/>
            <person name="Zhou Y."/>
            <person name="Lilburn T.G."/>
            <person name="Beck B.J."/>
            <person name="De Vos P."/>
            <person name="Vandamme P."/>
            <person name="Eisen J.A."/>
            <person name="Garrity G."/>
            <person name="Hugenholtz P."/>
            <person name="Kyrpides N.C."/>
        </authorList>
    </citation>
    <scope>NUCLEOTIDE SEQUENCE [LARGE SCALE GENOMIC DNA]</scope>
    <source>
        <strain evidence="7 8">CV53</strain>
    </source>
</reference>
<dbReference type="GO" id="GO:0043565">
    <property type="term" value="F:sequence-specific DNA binding"/>
    <property type="evidence" value="ECO:0007669"/>
    <property type="project" value="InterPro"/>
</dbReference>
<evidence type="ECO:0000313" key="8">
    <source>
        <dbReference type="Proteomes" id="UP000295689"/>
    </source>
</evidence>
<dbReference type="SMART" id="SM00342">
    <property type="entry name" value="HTH_ARAC"/>
    <property type="match status" value="1"/>
</dbReference>
<evidence type="ECO:0000256" key="4">
    <source>
        <dbReference type="PROSITE-ProRule" id="PRU00169"/>
    </source>
</evidence>
<dbReference type="InterPro" id="IPR018060">
    <property type="entry name" value="HTH_AraC"/>
</dbReference>
<feature type="domain" description="Response regulatory" evidence="6">
    <location>
        <begin position="6"/>
        <end position="123"/>
    </location>
</feature>
<dbReference type="CDD" id="cd17536">
    <property type="entry name" value="REC_YesN-like"/>
    <property type="match status" value="1"/>
</dbReference>
<dbReference type="InterPro" id="IPR011006">
    <property type="entry name" value="CheY-like_superfamily"/>
</dbReference>
<dbReference type="Pfam" id="PF00072">
    <property type="entry name" value="Response_reg"/>
    <property type="match status" value="1"/>
</dbReference>
<keyword evidence="3" id="KW-0804">Transcription</keyword>